<dbReference type="Proteomes" id="UP000544110">
    <property type="component" value="Unassembled WGS sequence"/>
</dbReference>
<keyword evidence="7" id="KW-1185">Reference proteome</keyword>
<dbReference type="GO" id="GO:0005886">
    <property type="term" value="C:plasma membrane"/>
    <property type="evidence" value="ECO:0007669"/>
    <property type="project" value="TreeGrafter"/>
</dbReference>
<dbReference type="AlphaFoldDB" id="A0A7Y9RVZ1"/>
<keyword evidence="2 5" id="KW-0812">Transmembrane</keyword>
<feature type="transmembrane region" description="Helical" evidence="5">
    <location>
        <begin position="12"/>
        <end position="30"/>
    </location>
</feature>
<proteinExistence type="predicted"/>
<evidence type="ECO:0000256" key="4">
    <source>
        <dbReference type="ARBA" id="ARBA00023136"/>
    </source>
</evidence>
<dbReference type="Pfam" id="PF02361">
    <property type="entry name" value="CbiQ"/>
    <property type="match status" value="1"/>
</dbReference>
<evidence type="ECO:0000313" key="7">
    <source>
        <dbReference type="Proteomes" id="UP000544110"/>
    </source>
</evidence>
<evidence type="ECO:0000256" key="1">
    <source>
        <dbReference type="ARBA" id="ARBA00004141"/>
    </source>
</evidence>
<evidence type="ECO:0000256" key="5">
    <source>
        <dbReference type="SAM" id="Phobius"/>
    </source>
</evidence>
<dbReference type="CDD" id="cd16914">
    <property type="entry name" value="EcfT"/>
    <property type="match status" value="1"/>
</dbReference>
<comment type="subcellular location">
    <subcellularLocation>
        <location evidence="1">Membrane</location>
        <topology evidence="1">Multi-pass membrane protein</topology>
    </subcellularLocation>
</comment>
<dbReference type="InterPro" id="IPR003339">
    <property type="entry name" value="ABC/ECF_trnsptr_transmembrane"/>
</dbReference>
<keyword evidence="4 5" id="KW-0472">Membrane</keyword>
<sequence length="382" mass="39489">MRAHHRPTHPRVLHPGAWWLWAIALVAAASRTANPVVLLTIAAVTFFVFSARRADTPWAASYALFFRLALLVIALHVVFQALLSTRTQGLTVLFTLPQLPLPAGTGLKIGGVVTLEAVLAALWHGLQLATIFCCIGAANALGSARRLLRSVPAALYEVGIACVIALTFAPQLATDAARVRTAGRMRGAPVRRGPAGLAERVRRFGRLAMPVLEGALERSVDLAAAMDSRGYGRTTGESVRARRATSALVLGGSIGLLAGVYGLLTAHGYGAPLLLGGSALAVAGLWLGGRRSGRSRYRPDPWALPELLVVACGLVAAGAVFWTGATSPELLTLASPTALPPVPLVALAGILVAALPAVLAPPPPEAAAPPLTPRAQTAGAAA</sequence>
<dbReference type="PANTHER" id="PTHR33514">
    <property type="entry name" value="PROTEIN ABCI12, CHLOROPLASTIC"/>
    <property type="match status" value="1"/>
</dbReference>
<comment type="caution">
    <text evidence="6">The sequence shown here is derived from an EMBL/GenBank/DDBJ whole genome shotgun (WGS) entry which is preliminary data.</text>
</comment>
<gene>
    <name evidence="6" type="ORF">BJ989_001956</name>
</gene>
<accession>A0A7Y9RVZ1</accession>
<feature type="transmembrane region" description="Helical" evidence="5">
    <location>
        <begin position="270"/>
        <end position="289"/>
    </location>
</feature>
<feature type="transmembrane region" description="Helical" evidence="5">
    <location>
        <begin position="36"/>
        <end position="52"/>
    </location>
</feature>
<evidence type="ECO:0000256" key="3">
    <source>
        <dbReference type="ARBA" id="ARBA00022989"/>
    </source>
</evidence>
<feature type="transmembrane region" description="Helical" evidence="5">
    <location>
        <begin position="301"/>
        <end position="322"/>
    </location>
</feature>
<feature type="transmembrane region" description="Helical" evidence="5">
    <location>
        <begin position="247"/>
        <end position="264"/>
    </location>
</feature>
<protein>
    <submittedName>
        <fullName evidence="6">Energy-coupling factor transport system permease protein</fullName>
    </submittedName>
</protein>
<dbReference type="EMBL" id="JACCAC010000001">
    <property type="protein sequence ID" value="NYG55652.1"/>
    <property type="molecule type" value="Genomic_DNA"/>
</dbReference>
<name>A0A7Y9RVZ1_9ACTN</name>
<feature type="transmembrane region" description="Helical" evidence="5">
    <location>
        <begin position="342"/>
        <end position="360"/>
    </location>
</feature>
<feature type="transmembrane region" description="Helical" evidence="5">
    <location>
        <begin position="64"/>
        <end position="83"/>
    </location>
</feature>
<feature type="transmembrane region" description="Helical" evidence="5">
    <location>
        <begin position="121"/>
        <end position="141"/>
    </location>
</feature>
<dbReference type="PANTHER" id="PTHR33514:SF15">
    <property type="entry name" value="COBALT TRANSPORT PROTEIN"/>
    <property type="match status" value="1"/>
</dbReference>
<reference evidence="6 7" key="1">
    <citation type="submission" date="2020-07" db="EMBL/GenBank/DDBJ databases">
        <title>Sequencing the genomes of 1000 actinobacteria strains.</title>
        <authorList>
            <person name="Klenk H.-P."/>
        </authorList>
    </citation>
    <scope>NUCLEOTIDE SEQUENCE [LARGE SCALE GENOMIC DNA]</scope>
    <source>
        <strain evidence="6 7">DSM 24552</strain>
    </source>
</reference>
<keyword evidence="3 5" id="KW-1133">Transmembrane helix</keyword>
<organism evidence="6 7">
    <name type="scientific">Nocardioides perillae</name>
    <dbReference type="NCBI Taxonomy" id="1119534"/>
    <lineage>
        <taxon>Bacteria</taxon>
        <taxon>Bacillati</taxon>
        <taxon>Actinomycetota</taxon>
        <taxon>Actinomycetes</taxon>
        <taxon>Propionibacteriales</taxon>
        <taxon>Nocardioidaceae</taxon>
        <taxon>Nocardioides</taxon>
    </lineage>
</organism>
<dbReference type="RefSeq" id="WP_179518058.1">
    <property type="nucleotide sequence ID" value="NZ_JACCAC010000001.1"/>
</dbReference>
<evidence type="ECO:0000313" key="6">
    <source>
        <dbReference type="EMBL" id="NYG55652.1"/>
    </source>
</evidence>
<evidence type="ECO:0000256" key="2">
    <source>
        <dbReference type="ARBA" id="ARBA00022692"/>
    </source>
</evidence>